<evidence type="ECO:0000256" key="1">
    <source>
        <dbReference type="ARBA" id="ARBA00004141"/>
    </source>
</evidence>
<keyword evidence="3 5" id="KW-1133">Transmembrane helix</keyword>
<comment type="subcellular location">
    <subcellularLocation>
        <location evidence="1">Membrane</location>
        <topology evidence="1">Multi-pass membrane protein</topology>
    </subcellularLocation>
</comment>
<evidence type="ECO:0000256" key="2">
    <source>
        <dbReference type="ARBA" id="ARBA00022692"/>
    </source>
</evidence>
<dbReference type="PANTHER" id="PTHR31465:SF11">
    <property type="entry name" value="DOMAIN PROTEIN, PUTATIVE (AFU_ORTHOLOGUE AFUA_3G10770)-RELATED"/>
    <property type="match status" value="1"/>
</dbReference>
<dbReference type="EMBL" id="JAPCWZ010000010">
    <property type="protein sequence ID" value="KAK8849027.1"/>
    <property type="molecule type" value="Genomic_DNA"/>
</dbReference>
<feature type="transmembrane region" description="Helical" evidence="5">
    <location>
        <begin position="255"/>
        <end position="273"/>
    </location>
</feature>
<evidence type="ECO:0000256" key="3">
    <source>
        <dbReference type="ARBA" id="ARBA00022989"/>
    </source>
</evidence>
<feature type="transmembrane region" description="Helical" evidence="5">
    <location>
        <begin position="96"/>
        <end position="118"/>
    </location>
</feature>
<protein>
    <submittedName>
        <fullName evidence="6">RTA1-domain-containing protein</fullName>
    </submittedName>
</protein>
<evidence type="ECO:0000313" key="7">
    <source>
        <dbReference type="Proteomes" id="UP001390339"/>
    </source>
</evidence>
<feature type="transmembrane region" description="Helical" evidence="5">
    <location>
        <begin position="66"/>
        <end position="84"/>
    </location>
</feature>
<keyword evidence="4 5" id="KW-0472">Membrane</keyword>
<dbReference type="Pfam" id="PF04479">
    <property type="entry name" value="RTA1"/>
    <property type="match status" value="1"/>
</dbReference>
<evidence type="ECO:0000313" key="6">
    <source>
        <dbReference type="EMBL" id="KAK8849027.1"/>
    </source>
</evidence>
<sequence>MASKTDFKGSFPETLKNPNNCVVKEFPGIPYTFGYRPHLSAGVAFIVLFFLAMAYHLGFAMKKKRWPSVILAYGAFVEVLGWAGRTWASQCPYNQHAYLMQIVTLIIAPVFFTAALYVQLGQLIHVLGKQTSRLPARLYAYVFVSCDVLSMLIQIIGATIAGKASSSHKGDNPAAGANIVLAGVAIQLASTAIFTGLVVDFRLRAGRMGVIPRSYRPVFAALYVALACHLVRGVFRAAGLAEGWTGDLLRHERPFVSLDGFLMLLAVGIFVALDPARIIDAADLLPAHQDGVRRAKEMVEEAEHGNGSIVAGRGGYNAPTRGF</sequence>
<keyword evidence="7" id="KW-1185">Reference proteome</keyword>
<keyword evidence="2 5" id="KW-0812">Transmembrane</keyword>
<accession>A0ABR2HLJ9</accession>
<evidence type="ECO:0000256" key="4">
    <source>
        <dbReference type="ARBA" id="ARBA00023136"/>
    </source>
</evidence>
<feature type="transmembrane region" description="Helical" evidence="5">
    <location>
        <begin position="215"/>
        <end position="235"/>
    </location>
</feature>
<dbReference type="Proteomes" id="UP001390339">
    <property type="component" value="Unassembled WGS sequence"/>
</dbReference>
<dbReference type="InterPro" id="IPR007568">
    <property type="entry name" value="RTA1"/>
</dbReference>
<feature type="transmembrane region" description="Helical" evidence="5">
    <location>
        <begin position="180"/>
        <end position="203"/>
    </location>
</feature>
<name>A0ABR2HLJ9_9PEZI</name>
<proteinExistence type="predicted"/>
<gene>
    <name evidence="6" type="ORF">PGQ11_015507</name>
</gene>
<reference evidence="6 7" key="1">
    <citation type="journal article" date="2024" name="IMA Fungus">
        <title>Apiospora arundinis, a panoply of carbohydrate-active enzymes and secondary metabolites.</title>
        <authorList>
            <person name="Sorensen T."/>
            <person name="Petersen C."/>
            <person name="Muurmann A.T."/>
            <person name="Christiansen J.V."/>
            <person name="Brundto M.L."/>
            <person name="Overgaard C.K."/>
            <person name="Boysen A.T."/>
            <person name="Wollenberg R.D."/>
            <person name="Larsen T.O."/>
            <person name="Sorensen J.L."/>
            <person name="Nielsen K.L."/>
            <person name="Sondergaard T.E."/>
        </authorList>
    </citation>
    <scope>NUCLEOTIDE SEQUENCE [LARGE SCALE GENOMIC DNA]</scope>
    <source>
        <strain evidence="6 7">AAU 773</strain>
    </source>
</reference>
<feature type="transmembrane region" description="Helical" evidence="5">
    <location>
        <begin position="39"/>
        <end position="59"/>
    </location>
</feature>
<dbReference type="PANTHER" id="PTHR31465">
    <property type="entry name" value="PROTEIN RTA1-RELATED"/>
    <property type="match status" value="1"/>
</dbReference>
<feature type="transmembrane region" description="Helical" evidence="5">
    <location>
        <begin position="138"/>
        <end position="160"/>
    </location>
</feature>
<comment type="caution">
    <text evidence="6">The sequence shown here is derived from an EMBL/GenBank/DDBJ whole genome shotgun (WGS) entry which is preliminary data.</text>
</comment>
<organism evidence="6 7">
    <name type="scientific">Apiospora arundinis</name>
    <dbReference type="NCBI Taxonomy" id="335852"/>
    <lineage>
        <taxon>Eukaryota</taxon>
        <taxon>Fungi</taxon>
        <taxon>Dikarya</taxon>
        <taxon>Ascomycota</taxon>
        <taxon>Pezizomycotina</taxon>
        <taxon>Sordariomycetes</taxon>
        <taxon>Xylariomycetidae</taxon>
        <taxon>Amphisphaeriales</taxon>
        <taxon>Apiosporaceae</taxon>
        <taxon>Apiospora</taxon>
    </lineage>
</organism>
<evidence type="ECO:0000256" key="5">
    <source>
        <dbReference type="SAM" id="Phobius"/>
    </source>
</evidence>